<proteinExistence type="predicted"/>
<dbReference type="InterPro" id="IPR040324">
    <property type="entry name" value="WDR44/Dgr2"/>
</dbReference>
<protein>
    <submittedName>
        <fullName evidence="4">WD repeat-containing protein 44</fullName>
    </submittedName>
</protein>
<evidence type="ECO:0000256" key="2">
    <source>
        <dbReference type="ARBA" id="ARBA00022737"/>
    </source>
</evidence>
<evidence type="ECO:0000313" key="5">
    <source>
        <dbReference type="Proteomes" id="UP000030645"/>
    </source>
</evidence>
<dbReference type="PANTHER" id="PTHR14221:SF31">
    <property type="entry name" value="TRANSDUCIN_WD40 REPEAT-LIKE SUPERFAMILY PROTEIN"/>
    <property type="match status" value="1"/>
</dbReference>
<evidence type="ECO:0000256" key="1">
    <source>
        <dbReference type="ARBA" id="ARBA00022574"/>
    </source>
</evidence>
<name>W9R8H3_9ROSA</name>
<dbReference type="eggNOG" id="KOG0283">
    <property type="taxonomic scope" value="Eukaryota"/>
</dbReference>
<gene>
    <name evidence="4" type="ORF">L484_020736</name>
</gene>
<dbReference type="InterPro" id="IPR001680">
    <property type="entry name" value="WD40_rpt"/>
</dbReference>
<dbReference type="OrthoDB" id="408728at2759"/>
<dbReference type="EMBL" id="KE343785">
    <property type="protein sequence ID" value="EXB41001.1"/>
    <property type="molecule type" value="Genomic_DNA"/>
</dbReference>
<dbReference type="SMART" id="SM00320">
    <property type="entry name" value="WD40"/>
    <property type="match status" value="7"/>
</dbReference>
<feature type="repeat" description="WD" evidence="3">
    <location>
        <begin position="343"/>
        <end position="385"/>
    </location>
</feature>
<dbReference type="Pfam" id="PF00400">
    <property type="entry name" value="WD40"/>
    <property type="match status" value="3"/>
</dbReference>
<keyword evidence="5" id="KW-1185">Reference proteome</keyword>
<dbReference type="Gene3D" id="2.130.10.10">
    <property type="entry name" value="YVTN repeat-like/Quinoprotein amine dehydrogenase"/>
    <property type="match status" value="1"/>
</dbReference>
<keyword evidence="2" id="KW-0677">Repeat</keyword>
<evidence type="ECO:0000256" key="3">
    <source>
        <dbReference type="PROSITE-ProRule" id="PRU00221"/>
    </source>
</evidence>
<dbReference type="Proteomes" id="UP000030645">
    <property type="component" value="Unassembled WGS sequence"/>
</dbReference>
<dbReference type="SUPFAM" id="SSF50978">
    <property type="entry name" value="WD40 repeat-like"/>
    <property type="match status" value="1"/>
</dbReference>
<dbReference type="InterPro" id="IPR015943">
    <property type="entry name" value="WD40/YVTN_repeat-like_dom_sf"/>
</dbReference>
<dbReference type="PANTHER" id="PTHR14221">
    <property type="entry name" value="WD REPEAT DOMAIN 44"/>
    <property type="match status" value="1"/>
</dbReference>
<keyword evidence="1 3" id="KW-0853">WD repeat</keyword>
<dbReference type="PROSITE" id="PS50294">
    <property type="entry name" value="WD_REPEATS_REGION"/>
    <property type="match status" value="3"/>
</dbReference>
<dbReference type="STRING" id="981085.W9R8H3"/>
<evidence type="ECO:0000313" key="4">
    <source>
        <dbReference type="EMBL" id="EXB41001.1"/>
    </source>
</evidence>
<accession>W9R8H3</accession>
<organism evidence="4 5">
    <name type="scientific">Morus notabilis</name>
    <dbReference type="NCBI Taxonomy" id="981085"/>
    <lineage>
        <taxon>Eukaryota</taxon>
        <taxon>Viridiplantae</taxon>
        <taxon>Streptophyta</taxon>
        <taxon>Embryophyta</taxon>
        <taxon>Tracheophyta</taxon>
        <taxon>Spermatophyta</taxon>
        <taxon>Magnoliopsida</taxon>
        <taxon>eudicotyledons</taxon>
        <taxon>Gunneridae</taxon>
        <taxon>Pentapetalae</taxon>
        <taxon>rosids</taxon>
        <taxon>fabids</taxon>
        <taxon>Rosales</taxon>
        <taxon>Moraceae</taxon>
        <taxon>Moreae</taxon>
        <taxon>Morus</taxon>
    </lineage>
</organism>
<dbReference type="InterPro" id="IPR036322">
    <property type="entry name" value="WD40_repeat_dom_sf"/>
</dbReference>
<dbReference type="PROSITE" id="PS50082">
    <property type="entry name" value="WD_REPEATS_2"/>
    <property type="match status" value="3"/>
</dbReference>
<sequence length="626" mass="70548">MLIGSNDTENDIFFDSLDRFEEELSSSCRCKLGYEIWVNEPTASVEQRRHNFLRQMGLAEFASPNMKKIPPTSEEQMGLHFDRLKDESNGAVSLHYHMSSPSEALECFTTREEAAKANLVSDGLKNDQHKAVLARETVASSHDREERRRNFRHGMKNMSTSWWKHFVNKRKERSSRSVVSEEPKPAAKTPKIKVLQKKKRCLELTAPYLGQEIGAHKGPIWTMKFSPDGQYLASGGEDGVVRVWRVRAVDANSSLCLPAEENYLCGKPNGRKLMSFKRKHPIHASVIFPDKIFRIEESPVQEFRGHYSDVLDLAWSNSNCILSSSKDKTVRLWQLGCNDCLNVFHHNNYVTCIHFNPVDDNYFISGSIDGKVRIWGLSEKRVVDWTEVRDVITAICYQPDGRGFIVGSITGTCRSYKVSGEGLVLEARIHIPGRKKSAGNKITGIKFSRGKSQRVMISSEDSKLRMFDGVDLTYKYKGLGKSGSQMSASFTSCERHIISLGEDSRVYIWNHDASSFPPSKQTKSVRWSGMETEGGSLSNASSMRAQEHLEAASWTRESERFSLGGCFSMGSATWPEEKLPLWELSTAQGQNHNTTSISETWGLVIVAAGFDGTIRTFHNYGLPIRL</sequence>
<reference evidence="5" key="1">
    <citation type="submission" date="2013-01" db="EMBL/GenBank/DDBJ databases">
        <title>Draft Genome Sequence of a Mulberry Tree, Morus notabilis C.K. Schneid.</title>
        <authorList>
            <person name="He N."/>
            <person name="Zhao S."/>
        </authorList>
    </citation>
    <scope>NUCLEOTIDE SEQUENCE</scope>
</reference>
<dbReference type="InterPro" id="IPR020472">
    <property type="entry name" value="WD40_PAC1"/>
</dbReference>
<dbReference type="PRINTS" id="PR00320">
    <property type="entry name" value="GPROTEINBRPT"/>
</dbReference>
<feature type="repeat" description="WD" evidence="3">
    <location>
        <begin position="303"/>
        <end position="335"/>
    </location>
</feature>
<dbReference type="AlphaFoldDB" id="W9R8H3"/>
<feature type="repeat" description="WD" evidence="3">
    <location>
        <begin position="213"/>
        <end position="254"/>
    </location>
</feature>
<dbReference type="KEGG" id="mnt:21403622"/>